<dbReference type="PANTHER" id="PTHR13264:SF5">
    <property type="entry name" value="PRE-MRNA-SPLICING FACTOR SYF2"/>
    <property type="match status" value="1"/>
</dbReference>
<dbReference type="PANTHER" id="PTHR13264">
    <property type="entry name" value="GCIP-INTERACTING PROTEIN P29"/>
    <property type="match status" value="1"/>
</dbReference>
<proteinExistence type="inferred from homology"/>
<evidence type="ECO:0000256" key="5">
    <source>
        <dbReference type="ARBA" id="ARBA00022728"/>
    </source>
</evidence>
<keyword evidence="6 8" id="KW-0508">mRNA splicing</keyword>
<comment type="similarity">
    <text evidence="2 8">Belongs to the SYF2 family.</text>
</comment>
<dbReference type="Pfam" id="PF08231">
    <property type="entry name" value="SYF2"/>
    <property type="match status" value="1"/>
</dbReference>
<dbReference type="EMBL" id="CAJVPK010000009">
    <property type="protein sequence ID" value="CAG8432968.1"/>
    <property type="molecule type" value="Genomic_DNA"/>
</dbReference>
<evidence type="ECO:0000256" key="1">
    <source>
        <dbReference type="ARBA" id="ARBA00004123"/>
    </source>
</evidence>
<keyword evidence="7 8" id="KW-0539">Nucleus</keyword>
<evidence type="ECO:0000313" key="9">
    <source>
        <dbReference type="EMBL" id="CAG8432968.1"/>
    </source>
</evidence>
<sequence>MSHFISLDQRLTSLKFTLIPFTSFVFELIYNNMSDSLETESTTSRIGEVKSRIDRLQVLRKRLDEASQANRQEIYAEKQSKRINQRAEVCSERKSKIATKLLAQKEAEERGEDYERKKYWNYSIESVENWEKKQEKVDKRKENSFTDYNQTARKKYKRLVSELTPDLEEHNRQKLNALNSAKVIKIENGEKVLADINSSFYRDANSLHFASIDNQPSDKAVDRLVDDVYKQIERREKYSRKKSIDEDSNNVTYVNERNRKFNGKVNRFFDKYTREIRENLERGTA</sequence>
<evidence type="ECO:0000256" key="4">
    <source>
        <dbReference type="ARBA" id="ARBA00022664"/>
    </source>
</evidence>
<dbReference type="GO" id="GO:0071014">
    <property type="term" value="C:post-mRNA release spliceosomal complex"/>
    <property type="evidence" value="ECO:0007669"/>
    <property type="project" value="TreeGrafter"/>
</dbReference>
<dbReference type="Proteomes" id="UP000789706">
    <property type="component" value="Unassembled WGS sequence"/>
</dbReference>
<evidence type="ECO:0000256" key="2">
    <source>
        <dbReference type="ARBA" id="ARBA00010028"/>
    </source>
</evidence>
<evidence type="ECO:0000256" key="3">
    <source>
        <dbReference type="ARBA" id="ARBA00014745"/>
    </source>
</evidence>
<name>A0A9N8V0I8_9GLOM</name>
<evidence type="ECO:0000256" key="6">
    <source>
        <dbReference type="ARBA" id="ARBA00023187"/>
    </source>
</evidence>
<comment type="function">
    <text evidence="8">Involved in pre-mRNA splicing.</text>
</comment>
<dbReference type="OrthoDB" id="199717at2759"/>
<keyword evidence="4 8" id="KW-0507">mRNA processing</keyword>
<evidence type="ECO:0000256" key="7">
    <source>
        <dbReference type="ARBA" id="ARBA00023242"/>
    </source>
</evidence>
<protein>
    <recommendedName>
        <fullName evidence="3 8">Pre-mRNA-splicing factor SYF2</fullName>
    </recommendedName>
</protein>
<comment type="subunit">
    <text evidence="8">May be part of a spliceosome complex.</text>
</comment>
<dbReference type="GO" id="GO:0000398">
    <property type="term" value="P:mRNA splicing, via spliceosome"/>
    <property type="evidence" value="ECO:0007669"/>
    <property type="project" value="UniProtKB-UniRule"/>
</dbReference>
<evidence type="ECO:0000313" key="10">
    <source>
        <dbReference type="Proteomes" id="UP000789706"/>
    </source>
</evidence>
<accession>A0A9N8V0I8</accession>
<dbReference type="GO" id="GO:0000974">
    <property type="term" value="C:Prp19 complex"/>
    <property type="evidence" value="ECO:0007669"/>
    <property type="project" value="TreeGrafter"/>
</dbReference>
<reference evidence="9" key="1">
    <citation type="submission" date="2021-06" db="EMBL/GenBank/DDBJ databases">
        <authorList>
            <person name="Kallberg Y."/>
            <person name="Tangrot J."/>
            <person name="Rosling A."/>
        </authorList>
    </citation>
    <scope>NUCLEOTIDE SEQUENCE</scope>
    <source>
        <strain evidence="9">AZ414A</strain>
    </source>
</reference>
<organism evidence="9 10">
    <name type="scientific">Diversispora eburnea</name>
    <dbReference type="NCBI Taxonomy" id="1213867"/>
    <lineage>
        <taxon>Eukaryota</taxon>
        <taxon>Fungi</taxon>
        <taxon>Fungi incertae sedis</taxon>
        <taxon>Mucoromycota</taxon>
        <taxon>Glomeromycotina</taxon>
        <taxon>Glomeromycetes</taxon>
        <taxon>Diversisporales</taxon>
        <taxon>Diversisporaceae</taxon>
        <taxon>Diversispora</taxon>
    </lineage>
</organism>
<gene>
    <name evidence="9" type="ORF">DEBURN_LOCUS292</name>
</gene>
<evidence type="ECO:0000256" key="8">
    <source>
        <dbReference type="RuleBase" id="RU367148"/>
    </source>
</evidence>
<comment type="caution">
    <text evidence="9">The sequence shown here is derived from an EMBL/GenBank/DDBJ whole genome shotgun (WGS) entry which is preliminary data.</text>
</comment>
<dbReference type="InterPro" id="IPR013260">
    <property type="entry name" value="mRNA_splic_SYF2"/>
</dbReference>
<keyword evidence="10" id="KW-1185">Reference proteome</keyword>
<keyword evidence="5 8" id="KW-0747">Spliceosome</keyword>
<dbReference type="GO" id="GO:0071013">
    <property type="term" value="C:catalytic step 2 spliceosome"/>
    <property type="evidence" value="ECO:0007669"/>
    <property type="project" value="TreeGrafter"/>
</dbReference>
<dbReference type="AlphaFoldDB" id="A0A9N8V0I8"/>
<comment type="subcellular location">
    <subcellularLocation>
        <location evidence="1 8">Nucleus</location>
    </subcellularLocation>
</comment>